<dbReference type="EMBL" id="VSSQ01000034">
    <property type="protein sequence ID" value="MPL66861.1"/>
    <property type="molecule type" value="Genomic_DNA"/>
</dbReference>
<name>A0A644TMC5_9ZZZZ</name>
<comment type="caution">
    <text evidence="2">The sequence shown here is derived from an EMBL/GenBank/DDBJ whole genome shotgun (WGS) entry which is preliminary data.</text>
</comment>
<evidence type="ECO:0000256" key="1">
    <source>
        <dbReference type="SAM" id="MobiDB-lite"/>
    </source>
</evidence>
<reference evidence="2" key="1">
    <citation type="submission" date="2019-08" db="EMBL/GenBank/DDBJ databases">
        <authorList>
            <person name="Kucharzyk K."/>
            <person name="Murdoch R.W."/>
            <person name="Higgins S."/>
            <person name="Loffler F."/>
        </authorList>
    </citation>
    <scope>NUCLEOTIDE SEQUENCE</scope>
</reference>
<feature type="compositionally biased region" description="Basic and acidic residues" evidence="1">
    <location>
        <begin position="92"/>
        <end position="103"/>
    </location>
</feature>
<evidence type="ECO:0000313" key="2">
    <source>
        <dbReference type="EMBL" id="MPL66861.1"/>
    </source>
</evidence>
<dbReference type="AlphaFoldDB" id="A0A644TMC5"/>
<gene>
    <name evidence="2" type="ORF">SDC9_12549</name>
</gene>
<sequence length="176" mass="19088">MFPQYVAHSMEGRARLRHPALGEVAVRNAVQKTLGKEKDVLEVRPGSESMLLILKPGVDVASLCQRLEQSVPVLARPQAEVAAELRAEARARRGEQWRSKRGDSGAATRGFSSGSRGDKRNILGISQRKLEVRAMLGVAGVCLASGLSGPKPLHLLAGLAWALMASRHVWVRRKAV</sequence>
<organism evidence="2">
    <name type="scientific">bioreactor metagenome</name>
    <dbReference type="NCBI Taxonomy" id="1076179"/>
    <lineage>
        <taxon>unclassified sequences</taxon>
        <taxon>metagenomes</taxon>
        <taxon>ecological metagenomes</taxon>
    </lineage>
</organism>
<protein>
    <submittedName>
        <fullName evidence="2">Uncharacterized protein</fullName>
    </submittedName>
</protein>
<accession>A0A644TMC5</accession>
<proteinExistence type="predicted"/>
<feature type="region of interest" description="Disordered" evidence="1">
    <location>
        <begin position="92"/>
        <end position="116"/>
    </location>
</feature>